<evidence type="ECO:0000256" key="3">
    <source>
        <dbReference type="ARBA" id="ARBA00023163"/>
    </source>
</evidence>
<feature type="domain" description="HTH arsR-type" evidence="4">
    <location>
        <begin position="1"/>
        <end position="80"/>
    </location>
</feature>
<dbReference type="GO" id="GO:0003700">
    <property type="term" value="F:DNA-binding transcription factor activity"/>
    <property type="evidence" value="ECO:0007669"/>
    <property type="project" value="InterPro"/>
</dbReference>
<keyword evidence="3" id="KW-0804">Transcription</keyword>
<proteinExistence type="predicted"/>
<dbReference type="InterPro" id="IPR051011">
    <property type="entry name" value="Metal_resp_trans_reg"/>
</dbReference>
<dbReference type="PANTHER" id="PTHR43132">
    <property type="entry name" value="ARSENICAL RESISTANCE OPERON REPRESSOR ARSR-RELATED"/>
    <property type="match status" value="1"/>
</dbReference>
<keyword evidence="2" id="KW-0238">DNA-binding</keyword>
<dbReference type="CDD" id="cd00090">
    <property type="entry name" value="HTH_ARSR"/>
    <property type="match status" value="1"/>
</dbReference>
<dbReference type="PRINTS" id="PR00778">
    <property type="entry name" value="HTHARSR"/>
</dbReference>
<organism evidence="5 6">
    <name type="scientific">Ricinus communis</name>
    <name type="common">Castor bean</name>
    <dbReference type="NCBI Taxonomy" id="3988"/>
    <lineage>
        <taxon>Eukaryota</taxon>
        <taxon>Viridiplantae</taxon>
        <taxon>Streptophyta</taxon>
        <taxon>Embryophyta</taxon>
        <taxon>Tracheophyta</taxon>
        <taxon>Spermatophyta</taxon>
        <taxon>Magnoliopsida</taxon>
        <taxon>eudicotyledons</taxon>
        <taxon>Gunneridae</taxon>
        <taxon>Pentapetalae</taxon>
        <taxon>rosids</taxon>
        <taxon>fabids</taxon>
        <taxon>Malpighiales</taxon>
        <taxon>Euphorbiaceae</taxon>
        <taxon>Acalyphoideae</taxon>
        <taxon>Acalypheae</taxon>
        <taxon>Ricinus</taxon>
    </lineage>
</organism>
<gene>
    <name evidence="5" type="ORF">RCOM_1782660</name>
</gene>
<evidence type="ECO:0000313" key="6">
    <source>
        <dbReference type="Proteomes" id="UP000008311"/>
    </source>
</evidence>
<dbReference type="AlphaFoldDB" id="B9TJL9"/>
<evidence type="ECO:0000259" key="4">
    <source>
        <dbReference type="PROSITE" id="PS50987"/>
    </source>
</evidence>
<dbReference type="eggNOG" id="ENOG502SVNF">
    <property type="taxonomic scope" value="Eukaryota"/>
</dbReference>
<evidence type="ECO:0000313" key="5">
    <source>
        <dbReference type="EMBL" id="EEF23945.1"/>
    </source>
</evidence>
<dbReference type="InterPro" id="IPR001845">
    <property type="entry name" value="HTH_ArsR_DNA-bd_dom"/>
</dbReference>
<evidence type="ECO:0000256" key="1">
    <source>
        <dbReference type="ARBA" id="ARBA00023015"/>
    </source>
</evidence>
<sequence>MANPVRLKILSIISNEEIRVSELGERLEISQSALSQHLSILREGGLVVTRREAQSIFYSTGHPGVLKLLRSLKDIYAVPMSE</sequence>
<name>B9TJL9_RICCO</name>
<dbReference type="PANTHER" id="PTHR43132:SF2">
    <property type="entry name" value="ARSENICAL RESISTANCE OPERON REPRESSOR ARSR-RELATED"/>
    <property type="match status" value="1"/>
</dbReference>
<dbReference type="SUPFAM" id="SSF46785">
    <property type="entry name" value="Winged helix' DNA-binding domain"/>
    <property type="match status" value="1"/>
</dbReference>
<dbReference type="PROSITE" id="PS50987">
    <property type="entry name" value="HTH_ARSR_2"/>
    <property type="match status" value="1"/>
</dbReference>
<keyword evidence="1" id="KW-0805">Transcription regulation</keyword>
<dbReference type="NCBIfam" id="NF033788">
    <property type="entry name" value="HTH_metalloreg"/>
    <property type="match status" value="1"/>
</dbReference>
<dbReference type="Proteomes" id="UP000008311">
    <property type="component" value="Unassembled WGS sequence"/>
</dbReference>
<dbReference type="EMBL" id="EQ984097">
    <property type="protein sequence ID" value="EEF23945.1"/>
    <property type="molecule type" value="Genomic_DNA"/>
</dbReference>
<reference evidence="6" key="1">
    <citation type="journal article" date="2010" name="Nat. Biotechnol.">
        <title>Draft genome sequence of the oilseed species Ricinus communis.</title>
        <authorList>
            <person name="Chan A.P."/>
            <person name="Crabtree J."/>
            <person name="Zhao Q."/>
            <person name="Lorenzi H."/>
            <person name="Orvis J."/>
            <person name="Puiu D."/>
            <person name="Melake-Berhan A."/>
            <person name="Jones K.M."/>
            <person name="Redman J."/>
            <person name="Chen G."/>
            <person name="Cahoon E.B."/>
            <person name="Gedil M."/>
            <person name="Stanke M."/>
            <person name="Haas B.J."/>
            <person name="Wortman J.R."/>
            <person name="Fraser-Liggett C.M."/>
            <person name="Ravel J."/>
            <person name="Rabinowicz P.D."/>
        </authorList>
    </citation>
    <scope>NUCLEOTIDE SEQUENCE [LARGE SCALE GENOMIC DNA]</scope>
    <source>
        <strain evidence="6">cv. Hale</strain>
    </source>
</reference>
<dbReference type="SMART" id="SM00418">
    <property type="entry name" value="HTH_ARSR"/>
    <property type="match status" value="1"/>
</dbReference>
<keyword evidence="6" id="KW-1185">Reference proteome</keyword>
<dbReference type="InterPro" id="IPR011991">
    <property type="entry name" value="ArsR-like_HTH"/>
</dbReference>
<dbReference type="GO" id="GO:0003677">
    <property type="term" value="F:DNA binding"/>
    <property type="evidence" value="ECO:0007669"/>
    <property type="project" value="UniProtKB-KW"/>
</dbReference>
<dbReference type="InterPro" id="IPR036388">
    <property type="entry name" value="WH-like_DNA-bd_sf"/>
</dbReference>
<dbReference type="Pfam" id="PF01022">
    <property type="entry name" value="HTH_5"/>
    <property type="match status" value="1"/>
</dbReference>
<dbReference type="Gene3D" id="1.10.10.10">
    <property type="entry name" value="Winged helix-like DNA-binding domain superfamily/Winged helix DNA-binding domain"/>
    <property type="match status" value="1"/>
</dbReference>
<dbReference type="InterPro" id="IPR036390">
    <property type="entry name" value="WH_DNA-bd_sf"/>
</dbReference>
<dbReference type="InParanoid" id="B9TJL9"/>
<protein>
    <submittedName>
        <fullName evidence="5">Nodulation protein nolR, putative</fullName>
    </submittedName>
</protein>
<evidence type="ECO:0000256" key="2">
    <source>
        <dbReference type="ARBA" id="ARBA00023125"/>
    </source>
</evidence>
<accession>B9TJL9</accession>